<gene>
    <name evidence="4" type="primary">phnD</name>
    <name evidence="4" type="ORF">O4220_18765</name>
</gene>
<proteinExistence type="inferred from homology"/>
<reference evidence="4" key="1">
    <citation type="submission" date="2022-12" db="EMBL/GenBank/DDBJ databases">
        <authorList>
            <person name="Krivoruchko A.V."/>
            <person name="Elkin A."/>
        </authorList>
    </citation>
    <scope>NUCLEOTIDE SEQUENCE</scope>
    <source>
        <strain evidence="4">IEGM 1391</strain>
    </source>
</reference>
<dbReference type="Pfam" id="PF12974">
    <property type="entry name" value="Phosphonate-bd"/>
    <property type="match status" value="1"/>
</dbReference>
<dbReference type="InterPro" id="IPR005770">
    <property type="entry name" value="PhnD"/>
</dbReference>
<dbReference type="Proteomes" id="UP001081071">
    <property type="component" value="Unassembled WGS sequence"/>
</dbReference>
<keyword evidence="2 3" id="KW-0732">Signal</keyword>
<evidence type="ECO:0000313" key="5">
    <source>
        <dbReference type="Proteomes" id="UP001081071"/>
    </source>
</evidence>
<dbReference type="EMBL" id="JAPWIJ010000008">
    <property type="protein sequence ID" value="MCZ4520557.1"/>
    <property type="molecule type" value="Genomic_DNA"/>
</dbReference>
<dbReference type="Gene3D" id="3.40.190.10">
    <property type="entry name" value="Periplasmic binding protein-like II"/>
    <property type="match status" value="2"/>
</dbReference>
<dbReference type="PANTHER" id="PTHR35841">
    <property type="entry name" value="PHOSPHONATES-BINDING PERIPLASMIC PROTEIN"/>
    <property type="match status" value="1"/>
</dbReference>
<dbReference type="RefSeq" id="WP_269607008.1">
    <property type="nucleotide sequence ID" value="NZ_JAPWIJ010000008.1"/>
</dbReference>
<dbReference type="PROSITE" id="PS51257">
    <property type="entry name" value="PROKAR_LIPOPROTEIN"/>
    <property type="match status" value="1"/>
</dbReference>
<evidence type="ECO:0000256" key="3">
    <source>
        <dbReference type="SAM" id="SignalP"/>
    </source>
</evidence>
<organism evidence="4 5">
    <name type="scientific">Rhodococcus ruber</name>
    <dbReference type="NCBI Taxonomy" id="1830"/>
    <lineage>
        <taxon>Bacteria</taxon>
        <taxon>Bacillati</taxon>
        <taxon>Actinomycetota</taxon>
        <taxon>Actinomycetes</taxon>
        <taxon>Mycobacteriales</taxon>
        <taxon>Nocardiaceae</taxon>
        <taxon>Rhodococcus</taxon>
    </lineage>
</organism>
<comment type="caution">
    <text evidence="4">The sequence shown here is derived from an EMBL/GenBank/DDBJ whole genome shotgun (WGS) entry which is preliminary data.</text>
</comment>
<keyword evidence="5" id="KW-1185">Reference proteome</keyword>
<dbReference type="PANTHER" id="PTHR35841:SF1">
    <property type="entry name" value="PHOSPHONATES-BINDING PERIPLASMIC PROTEIN"/>
    <property type="match status" value="1"/>
</dbReference>
<accession>A0ABT4MHT8</accession>
<feature type="chain" id="PRO_5046822058" evidence="3">
    <location>
        <begin position="22"/>
        <end position="337"/>
    </location>
</feature>
<evidence type="ECO:0000313" key="4">
    <source>
        <dbReference type="EMBL" id="MCZ4520557.1"/>
    </source>
</evidence>
<dbReference type="SUPFAM" id="SSF53850">
    <property type="entry name" value="Periplasmic binding protein-like II"/>
    <property type="match status" value="1"/>
</dbReference>
<protein>
    <submittedName>
        <fullName evidence="4">Phosphate/phosphite/phosphonate ABC transporter substrate-binding protein</fullName>
    </submittedName>
</protein>
<dbReference type="NCBIfam" id="TIGR01098">
    <property type="entry name" value="3A0109s03R"/>
    <property type="match status" value="1"/>
</dbReference>
<name>A0ABT4MHT8_9NOCA</name>
<evidence type="ECO:0000256" key="2">
    <source>
        <dbReference type="ARBA" id="ARBA00022729"/>
    </source>
</evidence>
<comment type="similarity">
    <text evidence="1">Belongs to the phosphate/phosphite/phosphonate binding protein family.</text>
</comment>
<feature type="signal peptide" evidence="3">
    <location>
        <begin position="1"/>
        <end position="21"/>
    </location>
</feature>
<evidence type="ECO:0000256" key="1">
    <source>
        <dbReference type="ARBA" id="ARBA00007162"/>
    </source>
</evidence>
<sequence>MRIRTPLLAVVATGLLTASLAGCGARDESTTESSAASPCTGSSAADAADPSELTLALVPSGDANKLVETVKPLQDALTERLGIPVRGVITQDYQAAVEAIGANQAQIGMLPPLQMVQACNKYGAEPALQTVRKGKTTYAAQFYTNNPDKYCEDAPVTGANGLLYCNGTESGTGPAGLDSLSKMKDAKTVMLQSASSAGFVFPSAALKEAGIDSTTDLDLTQVTSHPAAVLSVNNGDDEVGVSFWDARETVVKDTPDVAKNLVVFALTNEIPNDGVSISSSLSPDLQQRISDAMEDYASTPEGVEALTAIYQITGLDKADPAALQQAQTEADSIGLGN</sequence>